<evidence type="ECO:0000313" key="8">
    <source>
        <dbReference type="EMBL" id="GAG44126.1"/>
    </source>
</evidence>
<organism evidence="8">
    <name type="scientific">marine sediment metagenome</name>
    <dbReference type="NCBI Taxonomy" id="412755"/>
    <lineage>
        <taxon>unclassified sequences</taxon>
        <taxon>metagenomes</taxon>
        <taxon>ecological metagenomes</taxon>
    </lineage>
</organism>
<dbReference type="SMART" id="SM01400">
    <property type="entry name" value="Pribosyltran_N"/>
    <property type="match status" value="1"/>
</dbReference>
<keyword evidence="4" id="KW-0547">Nucleotide-binding</keyword>
<accession>X0Z6C5</accession>
<keyword evidence="2" id="KW-0808">Transferase</keyword>
<sequence length="68" mass="7342">MSLNDTLKIFSGSSNPALAAAVCKYLNIPLGGAQIDVFPDGEKVIRVEDDVRGRDCFVVQSTCRPVDE</sequence>
<keyword evidence="6" id="KW-0067">ATP-binding</keyword>
<name>X0Z6C5_9ZZZZ</name>
<comment type="caution">
    <text evidence="8">The sequence shown here is derived from an EMBL/GenBank/DDBJ whole genome shotgun (WGS) entry which is preliminary data.</text>
</comment>
<dbReference type="Pfam" id="PF13793">
    <property type="entry name" value="Pribosyltran_N"/>
    <property type="match status" value="1"/>
</dbReference>
<dbReference type="GO" id="GO:0006015">
    <property type="term" value="P:5-phosphoribose 1-diphosphate biosynthetic process"/>
    <property type="evidence" value="ECO:0007669"/>
    <property type="project" value="TreeGrafter"/>
</dbReference>
<evidence type="ECO:0000256" key="1">
    <source>
        <dbReference type="ARBA" id="ARBA00013247"/>
    </source>
</evidence>
<dbReference type="InterPro" id="IPR029057">
    <property type="entry name" value="PRTase-like"/>
</dbReference>
<reference evidence="8" key="1">
    <citation type="journal article" date="2014" name="Front. Microbiol.">
        <title>High frequency of phylogenetically diverse reductive dehalogenase-homologous genes in deep subseafloor sedimentary metagenomes.</title>
        <authorList>
            <person name="Kawai M."/>
            <person name="Futagami T."/>
            <person name="Toyoda A."/>
            <person name="Takaki Y."/>
            <person name="Nishi S."/>
            <person name="Hori S."/>
            <person name="Arai W."/>
            <person name="Tsubouchi T."/>
            <person name="Morono Y."/>
            <person name="Uchiyama I."/>
            <person name="Ito T."/>
            <person name="Fujiyama A."/>
            <person name="Inagaki F."/>
            <person name="Takami H."/>
        </authorList>
    </citation>
    <scope>NUCLEOTIDE SEQUENCE</scope>
    <source>
        <strain evidence="8">Expedition CK06-06</strain>
    </source>
</reference>
<dbReference type="GO" id="GO:0006164">
    <property type="term" value="P:purine nucleotide biosynthetic process"/>
    <property type="evidence" value="ECO:0007669"/>
    <property type="project" value="TreeGrafter"/>
</dbReference>
<dbReference type="GO" id="GO:0004749">
    <property type="term" value="F:ribose phosphate diphosphokinase activity"/>
    <property type="evidence" value="ECO:0007669"/>
    <property type="project" value="UniProtKB-EC"/>
</dbReference>
<dbReference type="GO" id="GO:0002189">
    <property type="term" value="C:ribose phosphate diphosphokinase complex"/>
    <property type="evidence" value="ECO:0007669"/>
    <property type="project" value="TreeGrafter"/>
</dbReference>
<proteinExistence type="predicted"/>
<dbReference type="AlphaFoldDB" id="X0Z6C5"/>
<dbReference type="GO" id="GO:0005737">
    <property type="term" value="C:cytoplasm"/>
    <property type="evidence" value="ECO:0007669"/>
    <property type="project" value="TreeGrafter"/>
</dbReference>
<dbReference type="GO" id="GO:0016301">
    <property type="term" value="F:kinase activity"/>
    <property type="evidence" value="ECO:0007669"/>
    <property type="project" value="UniProtKB-KW"/>
</dbReference>
<evidence type="ECO:0000256" key="3">
    <source>
        <dbReference type="ARBA" id="ARBA00022727"/>
    </source>
</evidence>
<dbReference type="SUPFAM" id="SSF53271">
    <property type="entry name" value="PRTase-like"/>
    <property type="match status" value="1"/>
</dbReference>
<gene>
    <name evidence="8" type="ORF">S01H1_83304</name>
</gene>
<keyword evidence="3" id="KW-0545">Nucleotide biosynthesis</keyword>
<keyword evidence="5" id="KW-0418">Kinase</keyword>
<dbReference type="GO" id="GO:0000287">
    <property type="term" value="F:magnesium ion binding"/>
    <property type="evidence" value="ECO:0007669"/>
    <property type="project" value="InterPro"/>
</dbReference>
<evidence type="ECO:0000256" key="4">
    <source>
        <dbReference type="ARBA" id="ARBA00022741"/>
    </source>
</evidence>
<dbReference type="GO" id="GO:0005524">
    <property type="term" value="F:ATP binding"/>
    <property type="evidence" value="ECO:0007669"/>
    <property type="project" value="UniProtKB-KW"/>
</dbReference>
<evidence type="ECO:0000256" key="6">
    <source>
        <dbReference type="ARBA" id="ARBA00022840"/>
    </source>
</evidence>
<dbReference type="InterPro" id="IPR029099">
    <property type="entry name" value="Pribosyltran_N"/>
</dbReference>
<dbReference type="EC" id="2.7.6.1" evidence="1"/>
<evidence type="ECO:0000256" key="5">
    <source>
        <dbReference type="ARBA" id="ARBA00022777"/>
    </source>
</evidence>
<dbReference type="EMBL" id="BARS01056609">
    <property type="protein sequence ID" value="GAG44126.1"/>
    <property type="molecule type" value="Genomic_DNA"/>
</dbReference>
<feature type="domain" description="Ribose-phosphate pyrophosphokinase N-terminal" evidence="7">
    <location>
        <begin position="7"/>
        <end position="68"/>
    </location>
</feature>
<evidence type="ECO:0000259" key="7">
    <source>
        <dbReference type="Pfam" id="PF13793"/>
    </source>
</evidence>
<evidence type="ECO:0000256" key="2">
    <source>
        <dbReference type="ARBA" id="ARBA00022679"/>
    </source>
</evidence>
<protein>
    <recommendedName>
        <fullName evidence="1">ribose-phosphate diphosphokinase</fullName>
        <ecNumber evidence="1">2.7.6.1</ecNumber>
    </recommendedName>
</protein>
<dbReference type="Gene3D" id="3.40.50.2020">
    <property type="match status" value="1"/>
</dbReference>
<dbReference type="PANTHER" id="PTHR10210:SF32">
    <property type="entry name" value="RIBOSE-PHOSPHATE PYROPHOSPHOKINASE 2"/>
    <property type="match status" value="1"/>
</dbReference>
<dbReference type="InterPro" id="IPR005946">
    <property type="entry name" value="Rib-P_diPkinase"/>
</dbReference>
<feature type="non-terminal residue" evidence="8">
    <location>
        <position position="68"/>
    </location>
</feature>
<dbReference type="PANTHER" id="PTHR10210">
    <property type="entry name" value="RIBOSE-PHOSPHATE DIPHOSPHOKINASE FAMILY MEMBER"/>
    <property type="match status" value="1"/>
</dbReference>